<gene>
    <name evidence="2" type="ORF">T459_31005</name>
</gene>
<evidence type="ECO:0000313" key="2">
    <source>
        <dbReference type="EMBL" id="PHT66580.1"/>
    </source>
</evidence>
<feature type="region of interest" description="Disordered" evidence="1">
    <location>
        <begin position="1"/>
        <end position="30"/>
    </location>
</feature>
<reference evidence="2 3" key="2">
    <citation type="journal article" date="2017" name="Genome Biol.">
        <title>New reference genome sequences of hot pepper reveal the massive evolution of plant disease-resistance genes by retroduplication.</title>
        <authorList>
            <person name="Kim S."/>
            <person name="Park J."/>
            <person name="Yeom S.I."/>
            <person name="Kim Y.M."/>
            <person name="Seo E."/>
            <person name="Kim K.T."/>
            <person name="Kim M.S."/>
            <person name="Lee J.M."/>
            <person name="Cheong K."/>
            <person name="Shin H.S."/>
            <person name="Kim S.B."/>
            <person name="Han K."/>
            <person name="Lee J."/>
            <person name="Park M."/>
            <person name="Lee H.A."/>
            <person name="Lee H.Y."/>
            <person name="Lee Y."/>
            <person name="Oh S."/>
            <person name="Lee J.H."/>
            <person name="Choi E."/>
            <person name="Choi E."/>
            <person name="Lee S.E."/>
            <person name="Jeon J."/>
            <person name="Kim H."/>
            <person name="Choi G."/>
            <person name="Song H."/>
            <person name="Lee J."/>
            <person name="Lee S.C."/>
            <person name="Kwon J.K."/>
            <person name="Lee H.Y."/>
            <person name="Koo N."/>
            <person name="Hong Y."/>
            <person name="Kim R.W."/>
            <person name="Kang W.H."/>
            <person name="Huh J.H."/>
            <person name="Kang B.C."/>
            <person name="Yang T.J."/>
            <person name="Lee Y.H."/>
            <person name="Bennetzen J.L."/>
            <person name="Choi D."/>
        </authorList>
    </citation>
    <scope>NUCLEOTIDE SEQUENCE [LARGE SCALE GENOMIC DNA]</scope>
    <source>
        <strain evidence="3">cv. CM334</strain>
    </source>
</reference>
<name>A0A2G2YA18_CAPAN</name>
<accession>A0A2G2YA18</accession>
<dbReference type="Proteomes" id="UP000222542">
    <property type="component" value="Unassembled WGS sequence"/>
</dbReference>
<organism evidence="2 3">
    <name type="scientific">Capsicum annuum</name>
    <name type="common">Capsicum pepper</name>
    <dbReference type="NCBI Taxonomy" id="4072"/>
    <lineage>
        <taxon>Eukaryota</taxon>
        <taxon>Viridiplantae</taxon>
        <taxon>Streptophyta</taxon>
        <taxon>Embryophyta</taxon>
        <taxon>Tracheophyta</taxon>
        <taxon>Spermatophyta</taxon>
        <taxon>Magnoliopsida</taxon>
        <taxon>eudicotyledons</taxon>
        <taxon>Gunneridae</taxon>
        <taxon>Pentapetalae</taxon>
        <taxon>asterids</taxon>
        <taxon>lamiids</taxon>
        <taxon>Solanales</taxon>
        <taxon>Solanaceae</taxon>
        <taxon>Solanoideae</taxon>
        <taxon>Capsiceae</taxon>
        <taxon>Capsicum</taxon>
    </lineage>
</organism>
<protein>
    <submittedName>
        <fullName evidence="2">Uncharacterized protein</fullName>
    </submittedName>
</protein>
<keyword evidence="3" id="KW-1185">Reference proteome</keyword>
<evidence type="ECO:0000256" key="1">
    <source>
        <dbReference type="SAM" id="MobiDB-lite"/>
    </source>
</evidence>
<dbReference type="AlphaFoldDB" id="A0A2G2YA18"/>
<evidence type="ECO:0000313" key="3">
    <source>
        <dbReference type="Proteomes" id="UP000222542"/>
    </source>
</evidence>
<dbReference type="Gramene" id="PHT66580">
    <property type="protein sequence ID" value="PHT66580"/>
    <property type="gene ID" value="T459_31005"/>
</dbReference>
<dbReference type="EMBL" id="AYRZ02000012">
    <property type="protein sequence ID" value="PHT66580.1"/>
    <property type="molecule type" value="Genomic_DNA"/>
</dbReference>
<comment type="caution">
    <text evidence="2">The sequence shown here is derived from an EMBL/GenBank/DDBJ whole genome shotgun (WGS) entry which is preliminary data.</text>
</comment>
<reference evidence="2 3" key="1">
    <citation type="journal article" date="2014" name="Nat. Genet.">
        <title>Genome sequence of the hot pepper provides insights into the evolution of pungency in Capsicum species.</title>
        <authorList>
            <person name="Kim S."/>
            <person name="Park M."/>
            <person name="Yeom S.I."/>
            <person name="Kim Y.M."/>
            <person name="Lee J.M."/>
            <person name="Lee H.A."/>
            <person name="Seo E."/>
            <person name="Choi J."/>
            <person name="Cheong K."/>
            <person name="Kim K.T."/>
            <person name="Jung K."/>
            <person name="Lee G.W."/>
            <person name="Oh S.K."/>
            <person name="Bae C."/>
            <person name="Kim S.B."/>
            <person name="Lee H.Y."/>
            <person name="Kim S.Y."/>
            <person name="Kim M.S."/>
            <person name="Kang B.C."/>
            <person name="Jo Y.D."/>
            <person name="Yang H.B."/>
            <person name="Jeong H.J."/>
            <person name="Kang W.H."/>
            <person name="Kwon J.K."/>
            <person name="Shin C."/>
            <person name="Lim J.Y."/>
            <person name="Park J.H."/>
            <person name="Huh J.H."/>
            <person name="Kim J.S."/>
            <person name="Kim B.D."/>
            <person name="Cohen O."/>
            <person name="Paran I."/>
            <person name="Suh M.C."/>
            <person name="Lee S.B."/>
            <person name="Kim Y.K."/>
            <person name="Shin Y."/>
            <person name="Noh S.J."/>
            <person name="Park J."/>
            <person name="Seo Y.S."/>
            <person name="Kwon S.Y."/>
            <person name="Kim H.A."/>
            <person name="Park J.M."/>
            <person name="Kim H.J."/>
            <person name="Choi S.B."/>
            <person name="Bosland P.W."/>
            <person name="Reeves G."/>
            <person name="Jo S.H."/>
            <person name="Lee B.W."/>
            <person name="Cho H.T."/>
            <person name="Choi H.S."/>
            <person name="Lee M.S."/>
            <person name="Yu Y."/>
            <person name="Do Choi Y."/>
            <person name="Park B.S."/>
            <person name="van Deynze A."/>
            <person name="Ashrafi H."/>
            <person name="Hill T."/>
            <person name="Kim W.T."/>
            <person name="Pai H.S."/>
            <person name="Ahn H.K."/>
            <person name="Yeam I."/>
            <person name="Giovannoni J.J."/>
            <person name="Rose J.K."/>
            <person name="Sorensen I."/>
            <person name="Lee S.J."/>
            <person name="Kim R.W."/>
            <person name="Choi I.Y."/>
            <person name="Choi B.S."/>
            <person name="Lim J.S."/>
            <person name="Lee Y.H."/>
            <person name="Choi D."/>
        </authorList>
    </citation>
    <scope>NUCLEOTIDE SEQUENCE [LARGE SCALE GENOMIC DNA]</scope>
    <source>
        <strain evidence="3">cv. CM334</strain>
    </source>
</reference>
<sequence length="221" mass="25174">MIIDHSSTRRHHTSVDHPSSSARHNEPLDVADNSYGRSWQNWGNLPDYSQSTSEQIDEHEVLFERIGSLPTRHQEAYMVEEEEDTLLRLGFDFVSLRERRTRGGSKCPGSFYKAPLHESTSYHNGSRSPGHGKTALAEVLAEKMFDNRNVENNKILKALDLEILNRVDEILIFNEHLLQGARLPMKEGNHLVMTTPGINDAFINLNHNGKREVDGNSNEIY</sequence>
<proteinExistence type="predicted"/>